<dbReference type="RefSeq" id="XP_005819195.1">
    <property type="nucleotide sequence ID" value="XM_005819138.1"/>
</dbReference>
<evidence type="ECO:0000256" key="1">
    <source>
        <dbReference type="SAM" id="Coils"/>
    </source>
</evidence>
<dbReference type="Proteomes" id="UP000011087">
    <property type="component" value="Unassembled WGS sequence"/>
</dbReference>
<evidence type="ECO:0000313" key="4">
    <source>
        <dbReference type="Proteomes" id="UP000011087"/>
    </source>
</evidence>
<dbReference type="GeneID" id="17288947"/>
<dbReference type="EnsemblProtists" id="EKX32215">
    <property type="protein sequence ID" value="EKX32215"/>
    <property type="gene ID" value="GUITHDRAFT_148769"/>
</dbReference>
<reference evidence="3" key="3">
    <citation type="submission" date="2015-06" db="UniProtKB">
        <authorList>
            <consortium name="EnsemblProtists"/>
        </authorList>
    </citation>
    <scope>IDENTIFICATION</scope>
</reference>
<dbReference type="AlphaFoldDB" id="L1I8P3"/>
<evidence type="ECO:0000313" key="2">
    <source>
        <dbReference type="EMBL" id="EKX32215.1"/>
    </source>
</evidence>
<accession>L1I8P3</accession>
<dbReference type="EMBL" id="JH993204">
    <property type="protein sequence ID" value="EKX32215.1"/>
    <property type="molecule type" value="Genomic_DNA"/>
</dbReference>
<dbReference type="HOGENOM" id="CLU_1274373_0_0_1"/>
<protein>
    <submittedName>
        <fullName evidence="2 3">Uncharacterized protein</fullName>
    </submittedName>
</protein>
<evidence type="ECO:0000313" key="3">
    <source>
        <dbReference type="EnsemblProtists" id="EKX32215"/>
    </source>
</evidence>
<organism evidence="2">
    <name type="scientific">Guillardia theta (strain CCMP2712)</name>
    <name type="common">Cryptophyte</name>
    <dbReference type="NCBI Taxonomy" id="905079"/>
    <lineage>
        <taxon>Eukaryota</taxon>
        <taxon>Cryptophyceae</taxon>
        <taxon>Pyrenomonadales</taxon>
        <taxon>Geminigeraceae</taxon>
        <taxon>Guillardia</taxon>
    </lineage>
</organism>
<keyword evidence="1" id="KW-0175">Coiled coil</keyword>
<reference evidence="2 4" key="1">
    <citation type="journal article" date="2012" name="Nature">
        <title>Algal genomes reveal evolutionary mosaicism and the fate of nucleomorphs.</title>
        <authorList>
            <consortium name="DOE Joint Genome Institute"/>
            <person name="Curtis B.A."/>
            <person name="Tanifuji G."/>
            <person name="Burki F."/>
            <person name="Gruber A."/>
            <person name="Irimia M."/>
            <person name="Maruyama S."/>
            <person name="Arias M.C."/>
            <person name="Ball S.G."/>
            <person name="Gile G.H."/>
            <person name="Hirakawa Y."/>
            <person name="Hopkins J.F."/>
            <person name="Kuo A."/>
            <person name="Rensing S.A."/>
            <person name="Schmutz J."/>
            <person name="Symeonidi A."/>
            <person name="Elias M."/>
            <person name="Eveleigh R.J."/>
            <person name="Herman E.K."/>
            <person name="Klute M.J."/>
            <person name="Nakayama T."/>
            <person name="Obornik M."/>
            <person name="Reyes-Prieto A."/>
            <person name="Armbrust E.V."/>
            <person name="Aves S.J."/>
            <person name="Beiko R.G."/>
            <person name="Coutinho P."/>
            <person name="Dacks J.B."/>
            <person name="Durnford D.G."/>
            <person name="Fast N.M."/>
            <person name="Green B.R."/>
            <person name="Grisdale C.J."/>
            <person name="Hempel F."/>
            <person name="Henrissat B."/>
            <person name="Hoppner M.P."/>
            <person name="Ishida K."/>
            <person name="Kim E."/>
            <person name="Koreny L."/>
            <person name="Kroth P.G."/>
            <person name="Liu Y."/>
            <person name="Malik S.B."/>
            <person name="Maier U.G."/>
            <person name="McRose D."/>
            <person name="Mock T."/>
            <person name="Neilson J.A."/>
            <person name="Onodera N.T."/>
            <person name="Poole A.M."/>
            <person name="Pritham E.J."/>
            <person name="Richards T.A."/>
            <person name="Rocap G."/>
            <person name="Roy S.W."/>
            <person name="Sarai C."/>
            <person name="Schaack S."/>
            <person name="Shirato S."/>
            <person name="Slamovits C.H."/>
            <person name="Spencer D.F."/>
            <person name="Suzuki S."/>
            <person name="Worden A.Z."/>
            <person name="Zauner S."/>
            <person name="Barry K."/>
            <person name="Bell C."/>
            <person name="Bharti A.K."/>
            <person name="Crow J.A."/>
            <person name="Grimwood J."/>
            <person name="Kramer R."/>
            <person name="Lindquist E."/>
            <person name="Lucas S."/>
            <person name="Salamov A."/>
            <person name="McFadden G.I."/>
            <person name="Lane C.E."/>
            <person name="Keeling P.J."/>
            <person name="Gray M.W."/>
            <person name="Grigoriev I.V."/>
            <person name="Archibald J.M."/>
        </authorList>
    </citation>
    <scope>NUCLEOTIDE SEQUENCE</scope>
    <source>
        <strain evidence="2 4">CCMP2712</strain>
    </source>
</reference>
<dbReference type="KEGG" id="gtt:GUITHDRAFT_148769"/>
<sequence length="217" mass="24907">MAGMEESDGPKAGDIHRAAFCIRPEQDVDLHYIFNGMMEDVKSVASSNQESFYDVHVKRGEYVCFEMSQDMHKILTKIVQLSRLYSPGGLKDHFLGRQAKIRAFGVIVSGDRREFEDLGEKVRAFFVETSKIPKLSKNLIDQSIPFFLCLVNHENLYSQVTDLKLSVEDLKDSMEERFAQQQGLKESVEDLKQSMEAMQESMKEMKGRIVEELKELL</sequence>
<keyword evidence="4" id="KW-1185">Reference proteome</keyword>
<feature type="coiled-coil region" evidence="1">
    <location>
        <begin position="181"/>
        <end position="215"/>
    </location>
</feature>
<gene>
    <name evidence="2" type="ORF">GUITHDRAFT_148769</name>
</gene>
<dbReference type="PaxDb" id="55529-EKX32215"/>
<reference evidence="4" key="2">
    <citation type="submission" date="2012-11" db="EMBL/GenBank/DDBJ databases">
        <authorList>
            <person name="Kuo A."/>
            <person name="Curtis B.A."/>
            <person name="Tanifuji G."/>
            <person name="Burki F."/>
            <person name="Gruber A."/>
            <person name="Irimia M."/>
            <person name="Maruyama S."/>
            <person name="Arias M.C."/>
            <person name="Ball S.G."/>
            <person name="Gile G.H."/>
            <person name="Hirakawa Y."/>
            <person name="Hopkins J.F."/>
            <person name="Rensing S.A."/>
            <person name="Schmutz J."/>
            <person name="Symeonidi A."/>
            <person name="Elias M."/>
            <person name="Eveleigh R.J."/>
            <person name="Herman E.K."/>
            <person name="Klute M.J."/>
            <person name="Nakayama T."/>
            <person name="Obornik M."/>
            <person name="Reyes-Prieto A."/>
            <person name="Armbrust E.V."/>
            <person name="Aves S.J."/>
            <person name="Beiko R.G."/>
            <person name="Coutinho P."/>
            <person name="Dacks J.B."/>
            <person name="Durnford D.G."/>
            <person name="Fast N.M."/>
            <person name="Green B.R."/>
            <person name="Grisdale C."/>
            <person name="Hempe F."/>
            <person name="Henrissat B."/>
            <person name="Hoppner M.P."/>
            <person name="Ishida K.-I."/>
            <person name="Kim E."/>
            <person name="Koreny L."/>
            <person name="Kroth P.G."/>
            <person name="Liu Y."/>
            <person name="Malik S.-B."/>
            <person name="Maier U.G."/>
            <person name="McRose D."/>
            <person name="Mock T."/>
            <person name="Neilson J.A."/>
            <person name="Onodera N.T."/>
            <person name="Poole A.M."/>
            <person name="Pritham E.J."/>
            <person name="Richards T.A."/>
            <person name="Rocap G."/>
            <person name="Roy S.W."/>
            <person name="Sarai C."/>
            <person name="Schaack S."/>
            <person name="Shirato S."/>
            <person name="Slamovits C.H."/>
            <person name="Spencer D.F."/>
            <person name="Suzuki S."/>
            <person name="Worden A.Z."/>
            <person name="Zauner S."/>
            <person name="Barry K."/>
            <person name="Bell C."/>
            <person name="Bharti A.K."/>
            <person name="Crow J.A."/>
            <person name="Grimwood J."/>
            <person name="Kramer R."/>
            <person name="Lindquist E."/>
            <person name="Lucas S."/>
            <person name="Salamov A."/>
            <person name="McFadden G.I."/>
            <person name="Lane C.E."/>
            <person name="Keeling P.J."/>
            <person name="Gray M.W."/>
            <person name="Grigoriev I.V."/>
            <person name="Archibald J.M."/>
        </authorList>
    </citation>
    <scope>NUCLEOTIDE SEQUENCE</scope>
    <source>
        <strain evidence="4">CCMP2712</strain>
    </source>
</reference>
<proteinExistence type="predicted"/>
<name>L1I8P3_GUITC</name>